<name>A0A926XV75_9BACT</name>
<keyword evidence="3" id="KW-1185">Reference proteome</keyword>
<dbReference type="Pfam" id="PF13648">
    <property type="entry name" value="Lipocalin_4"/>
    <property type="match status" value="1"/>
</dbReference>
<evidence type="ECO:0000259" key="1">
    <source>
        <dbReference type="Pfam" id="PF13648"/>
    </source>
</evidence>
<gene>
    <name evidence="2" type="ORF">IC229_09255</name>
</gene>
<sequence length="176" mass="18907">MKKVNVVRLWAWVSIVALPLWFGSCKKGSDDAVTPSKSAVEGNWKISGYKVDPGIDYTGTGQKTNDLLMILKQVPNGADAVECLTTTIITFNSNGKITGKPGTKCSTANSDVNPVDDNSNWKLDGNKLTITSGTEVTTYDAAVSGSTLKMSTQEVDDLDGDGKKETYTYTLELTKV</sequence>
<reference evidence="2" key="1">
    <citation type="submission" date="2020-09" db="EMBL/GenBank/DDBJ databases">
        <authorList>
            <person name="Kim M.K."/>
        </authorList>
    </citation>
    <scope>NUCLEOTIDE SEQUENCE</scope>
    <source>
        <strain evidence="2">BT702</strain>
    </source>
</reference>
<organism evidence="2 3">
    <name type="scientific">Spirosoma profusum</name>
    <dbReference type="NCBI Taxonomy" id="2771354"/>
    <lineage>
        <taxon>Bacteria</taxon>
        <taxon>Pseudomonadati</taxon>
        <taxon>Bacteroidota</taxon>
        <taxon>Cytophagia</taxon>
        <taxon>Cytophagales</taxon>
        <taxon>Cytophagaceae</taxon>
        <taxon>Spirosoma</taxon>
    </lineage>
</organism>
<dbReference type="InterPro" id="IPR024311">
    <property type="entry name" value="Lipocalin-like"/>
</dbReference>
<dbReference type="RefSeq" id="WP_190886685.1">
    <property type="nucleotide sequence ID" value="NZ_JACWZY010000006.1"/>
</dbReference>
<protein>
    <submittedName>
        <fullName evidence="2">Lipocalin family protein</fullName>
    </submittedName>
</protein>
<comment type="caution">
    <text evidence="2">The sequence shown here is derived from an EMBL/GenBank/DDBJ whole genome shotgun (WGS) entry which is preliminary data.</text>
</comment>
<accession>A0A926XV75</accession>
<feature type="domain" description="Lipocalin-like" evidence="1">
    <location>
        <begin position="41"/>
        <end position="149"/>
    </location>
</feature>
<dbReference type="EMBL" id="JACWZY010000006">
    <property type="protein sequence ID" value="MBD2700824.1"/>
    <property type="molecule type" value="Genomic_DNA"/>
</dbReference>
<dbReference type="Proteomes" id="UP000598820">
    <property type="component" value="Unassembled WGS sequence"/>
</dbReference>
<proteinExistence type="predicted"/>
<evidence type="ECO:0000313" key="2">
    <source>
        <dbReference type="EMBL" id="MBD2700824.1"/>
    </source>
</evidence>
<evidence type="ECO:0000313" key="3">
    <source>
        <dbReference type="Proteomes" id="UP000598820"/>
    </source>
</evidence>
<dbReference type="AlphaFoldDB" id="A0A926XV75"/>
<dbReference type="PROSITE" id="PS51257">
    <property type="entry name" value="PROKAR_LIPOPROTEIN"/>
    <property type="match status" value="1"/>
</dbReference>